<accession>A0A9W7ZTP8</accession>
<proteinExistence type="predicted"/>
<organism evidence="4 5">
    <name type="scientific">Tieghemiomyces parasiticus</name>
    <dbReference type="NCBI Taxonomy" id="78921"/>
    <lineage>
        <taxon>Eukaryota</taxon>
        <taxon>Fungi</taxon>
        <taxon>Fungi incertae sedis</taxon>
        <taxon>Zoopagomycota</taxon>
        <taxon>Kickxellomycotina</taxon>
        <taxon>Dimargaritomycetes</taxon>
        <taxon>Dimargaritales</taxon>
        <taxon>Dimargaritaceae</taxon>
        <taxon>Tieghemiomyces</taxon>
    </lineage>
</organism>
<evidence type="ECO:0000313" key="5">
    <source>
        <dbReference type="Proteomes" id="UP001150569"/>
    </source>
</evidence>
<comment type="caution">
    <text evidence="4">The sequence shown here is derived from an EMBL/GenBank/DDBJ whole genome shotgun (WGS) entry which is preliminary data.</text>
</comment>
<sequence>MSKKLELNTSAVSSLKEQIAKLRRKPGSDGTQSARPSKKQVRWPHWRPFLLGPAHIRRNIWLGRNLIEGPFDRILSLTLVDVPPIKKTSSWLQRNKGVKARSQRDKDNIHTRGADGEPTDNQVRDALARKSALYEQLRKRKHPSDLPEWQREGMLVDFDQKYLDASSSSDSDSESQDKVGEGSVTSDPLVEYIDEFGRTRRMPRSQVPSAFLPRPAAPAHAGSGSASMFVPAGTPVASQVGPGLVSDDMRRVWGAEVPPDLSAGPAHYNPEIDNRTLGVSHFKLSRNEDERAEQLLALKELHEETKRKRREVAEARQLQATTGSTAPKNDVLAEPPELNATLDDFLASVKRQI</sequence>
<feature type="domain" description="CCDC174 alpha/beta GRSR" evidence="3">
    <location>
        <begin position="190"/>
        <end position="208"/>
    </location>
</feature>
<dbReference type="InterPro" id="IPR057464">
    <property type="entry name" value="CCDC174_GRSR"/>
</dbReference>
<dbReference type="InterPro" id="IPR025066">
    <property type="entry name" value="CCDC174-like"/>
</dbReference>
<feature type="region of interest" description="Disordered" evidence="2">
    <location>
        <begin position="18"/>
        <end position="39"/>
    </location>
</feature>
<name>A0A9W7ZTP8_9FUNG</name>
<evidence type="ECO:0000313" key="4">
    <source>
        <dbReference type="EMBL" id="KAJ1912728.1"/>
    </source>
</evidence>
<evidence type="ECO:0000256" key="2">
    <source>
        <dbReference type="SAM" id="MobiDB-lite"/>
    </source>
</evidence>
<feature type="compositionally biased region" description="Basic and acidic residues" evidence="2">
    <location>
        <begin position="102"/>
        <end position="115"/>
    </location>
</feature>
<protein>
    <recommendedName>
        <fullName evidence="3">CCDC174 alpha/beta GRSR domain-containing protein</fullName>
    </recommendedName>
</protein>
<feature type="region of interest" description="Disordered" evidence="2">
    <location>
        <begin position="306"/>
        <end position="336"/>
    </location>
</feature>
<dbReference type="PANTHER" id="PTHR15885:SF1">
    <property type="entry name" value="COILED-COIL DOMAIN-CONTAINING PROTEIN 174"/>
    <property type="match status" value="1"/>
</dbReference>
<feature type="region of interest" description="Disordered" evidence="2">
    <location>
        <begin position="92"/>
        <end position="122"/>
    </location>
</feature>
<dbReference type="Pfam" id="PF13300">
    <property type="entry name" value="DUF4078"/>
    <property type="match status" value="1"/>
</dbReference>
<dbReference type="Pfam" id="PF25449">
    <property type="entry name" value="CCDC174_GRSR"/>
    <property type="match status" value="1"/>
</dbReference>
<evidence type="ECO:0000259" key="3">
    <source>
        <dbReference type="Pfam" id="PF25449"/>
    </source>
</evidence>
<keyword evidence="1" id="KW-0175">Coiled coil</keyword>
<feature type="compositionally biased region" description="Polar residues" evidence="2">
    <location>
        <begin position="318"/>
        <end position="327"/>
    </location>
</feature>
<keyword evidence="5" id="KW-1185">Reference proteome</keyword>
<dbReference type="EMBL" id="JANBPT010000807">
    <property type="protein sequence ID" value="KAJ1912728.1"/>
    <property type="molecule type" value="Genomic_DNA"/>
</dbReference>
<evidence type="ECO:0000256" key="1">
    <source>
        <dbReference type="ARBA" id="ARBA00023054"/>
    </source>
</evidence>
<dbReference type="OrthoDB" id="5577462at2759"/>
<feature type="region of interest" description="Disordered" evidence="2">
    <location>
        <begin position="164"/>
        <end position="186"/>
    </location>
</feature>
<dbReference type="Proteomes" id="UP001150569">
    <property type="component" value="Unassembled WGS sequence"/>
</dbReference>
<gene>
    <name evidence="4" type="ORF">IWQ60_009533</name>
</gene>
<reference evidence="4" key="1">
    <citation type="submission" date="2022-07" db="EMBL/GenBank/DDBJ databases">
        <title>Phylogenomic reconstructions and comparative analyses of Kickxellomycotina fungi.</title>
        <authorList>
            <person name="Reynolds N.K."/>
            <person name="Stajich J.E."/>
            <person name="Barry K."/>
            <person name="Grigoriev I.V."/>
            <person name="Crous P."/>
            <person name="Smith M.E."/>
        </authorList>
    </citation>
    <scope>NUCLEOTIDE SEQUENCE</scope>
    <source>
        <strain evidence="4">RSA 861</strain>
    </source>
</reference>
<dbReference type="PANTHER" id="PTHR15885">
    <property type="entry name" value="COILED-COIL DOMAIN-CONTAINING PROTEIN 174"/>
    <property type="match status" value="1"/>
</dbReference>
<dbReference type="GO" id="GO:0005634">
    <property type="term" value="C:nucleus"/>
    <property type="evidence" value="ECO:0007669"/>
    <property type="project" value="TreeGrafter"/>
</dbReference>
<dbReference type="AlphaFoldDB" id="A0A9W7ZTP8"/>